<dbReference type="PANTHER" id="PTHR30629:SF2">
    <property type="entry name" value="PROPHAGE INTEGRASE INTS-RELATED"/>
    <property type="match status" value="1"/>
</dbReference>
<organism evidence="6 7">
    <name type="scientific">Aquibium pacificus</name>
    <dbReference type="NCBI Taxonomy" id="3153579"/>
    <lineage>
        <taxon>Bacteria</taxon>
        <taxon>Pseudomonadati</taxon>
        <taxon>Pseudomonadota</taxon>
        <taxon>Alphaproteobacteria</taxon>
        <taxon>Hyphomicrobiales</taxon>
        <taxon>Phyllobacteriaceae</taxon>
        <taxon>Aquibium</taxon>
    </lineage>
</organism>
<dbReference type="InterPro" id="IPR013762">
    <property type="entry name" value="Integrase-like_cat_sf"/>
</dbReference>
<gene>
    <name evidence="6" type="ORF">ABGN05_07705</name>
</gene>
<dbReference type="Pfam" id="PF00589">
    <property type="entry name" value="Phage_integrase"/>
    <property type="match status" value="1"/>
</dbReference>
<dbReference type="InterPro" id="IPR010998">
    <property type="entry name" value="Integrase_recombinase_N"/>
</dbReference>
<keyword evidence="7" id="KW-1185">Reference proteome</keyword>
<keyword evidence="2" id="KW-0229">DNA integration</keyword>
<evidence type="ECO:0000259" key="5">
    <source>
        <dbReference type="Pfam" id="PF00589"/>
    </source>
</evidence>
<comment type="similarity">
    <text evidence="1">Belongs to the 'phage' integrase family.</text>
</comment>
<comment type="caution">
    <text evidence="6">The sequence shown here is derived from an EMBL/GenBank/DDBJ whole genome shotgun (WGS) entry which is preliminary data.</text>
</comment>
<dbReference type="InterPro" id="IPR038488">
    <property type="entry name" value="Integrase_DNA-bd_sf"/>
</dbReference>
<accession>A0ABV3SFJ9</accession>
<proteinExistence type="inferred from homology"/>
<sequence length="490" mass="55228">MSNPVPRNPRGVPQMPSIEFSRVKEIVGLKLSTDGGFYEASDANKETKALRVRVSATSKVFYMTARWQKGASSATSRALGVFTEEAREERDENGDKVYLTLAEAREKVREWDRLRRGGVDPAARRAAERAERERAVRETAAAAEAARAGVFRAVVEAYLVSPDFRNQRRAEKSEKAIRRELLDPKRNKWVDRQISEIDDEDVVALIVAIRDRKLAYTTGRAKDGAPAVAVNTFDHLRAIFVWAMRPERRKSFGLRFDPIAHLRIKDFGIKRKVRQTVLSPEEIRAYWLAAGKMGYPWGSLFRLLMTTGQRLNEIACASWPEFDLAEKLLVIPPERFKSNATHPIPLSDLAMEIVSDLPRGPAGPFVFSVKQGRTPATAMGAKKKELDALMLVELRKIARERGEPEPENVRHFVLHDLRRVVRSNLSALRVPDVVAELTIGHGKKGLARVYDQHAYLPEMRDALQAWADRLRTIVNPPSGTNVVLMRKAVG</sequence>
<dbReference type="InterPro" id="IPR011010">
    <property type="entry name" value="DNA_brk_join_enz"/>
</dbReference>
<evidence type="ECO:0000313" key="6">
    <source>
        <dbReference type="EMBL" id="MEX0405539.1"/>
    </source>
</evidence>
<dbReference type="Gene3D" id="3.30.160.390">
    <property type="entry name" value="Integrase, DNA-binding domain"/>
    <property type="match status" value="1"/>
</dbReference>
<evidence type="ECO:0000313" key="7">
    <source>
        <dbReference type="Proteomes" id="UP001556692"/>
    </source>
</evidence>
<dbReference type="Gene3D" id="1.10.443.10">
    <property type="entry name" value="Intergrase catalytic core"/>
    <property type="match status" value="1"/>
</dbReference>
<dbReference type="InterPro" id="IPR050808">
    <property type="entry name" value="Phage_Integrase"/>
</dbReference>
<dbReference type="PANTHER" id="PTHR30629">
    <property type="entry name" value="PROPHAGE INTEGRASE"/>
    <property type="match status" value="1"/>
</dbReference>
<keyword evidence="3" id="KW-0238">DNA-binding</keyword>
<reference evidence="6 7" key="1">
    <citation type="submission" date="2024-05" db="EMBL/GenBank/DDBJ databases">
        <authorList>
            <person name="Jiang F."/>
        </authorList>
    </citation>
    <scope>NUCLEOTIDE SEQUENCE [LARGE SCALE GENOMIC DNA]</scope>
    <source>
        <strain evidence="6 7">LZ166</strain>
    </source>
</reference>
<dbReference type="Gene3D" id="1.10.150.130">
    <property type="match status" value="1"/>
</dbReference>
<evidence type="ECO:0000256" key="3">
    <source>
        <dbReference type="ARBA" id="ARBA00023125"/>
    </source>
</evidence>
<keyword evidence="4" id="KW-0233">DNA recombination</keyword>
<evidence type="ECO:0000256" key="2">
    <source>
        <dbReference type="ARBA" id="ARBA00022908"/>
    </source>
</evidence>
<protein>
    <submittedName>
        <fullName evidence="6">Site-specific integrase</fullName>
    </submittedName>
</protein>
<evidence type="ECO:0000256" key="1">
    <source>
        <dbReference type="ARBA" id="ARBA00008857"/>
    </source>
</evidence>
<dbReference type="EMBL" id="JBDPGJ010000002">
    <property type="protein sequence ID" value="MEX0405539.1"/>
    <property type="molecule type" value="Genomic_DNA"/>
</dbReference>
<dbReference type="InterPro" id="IPR002104">
    <property type="entry name" value="Integrase_catalytic"/>
</dbReference>
<dbReference type="SUPFAM" id="SSF56349">
    <property type="entry name" value="DNA breaking-rejoining enzymes"/>
    <property type="match status" value="1"/>
</dbReference>
<name>A0ABV3SFJ9_9HYPH</name>
<evidence type="ECO:0000256" key="4">
    <source>
        <dbReference type="ARBA" id="ARBA00023172"/>
    </source>
</evidence>
<dbReference type="Proteomes" id="UP001556692">
    <property type="component" value="Unassembled WGS sequence"/>
</dbReference>
<feature type="domain" description="Tyr recombinase" evidence="5">
    <location>
        <begin position="299"/>
        <end position="454"/>
    </location>
</feature>
<dbReference type="CDD" id="cd00801">
    <property type="entry name" value="INT_P4_C"/>
    <property type="match status" value="1"/>
</dbReference>